<dbReference type="AlphaFoldDB" id="A0A914QHA8"/>
<feature type="domain" description="BTB" evidence="1">
    <location>
        <begin position="24"/>
        <end position="92"/>
    </location>
</feature>
<dbReference type="InterPro" id="IPR051481">
    <property type="entry name" value="BTB-POZ/Galectin-3-binding"/>
</dbReference>
<dbReference type="Gene3D" id="3.30.710.10">
    <property type="entry name" value="Potassium Channel Kv1.1, Chain A"/>
    <property type="match status" value="1"/>
</dbReference>
<protein>
    <submittedName>
        <fullName evidence="3">BTB domain-containing protein</fullName>
    </submittedName>
</protein>
<proteinExistence type="predicted"/>
<reference evidence="3" key="1">
    <citation type="submission" date="2022-11" db="UniProtKB">
        <authorList>
            <consortium name="WormBaseParasite"/>
        </authorList>
    </citation>
    <scope>IDENTIFICATION</scope>
</reference>
<dbReference type="Proteomes" id="UP000887578">
    <property type="component" value="Unplaced"/>
</dbReference>
<evidence type="ECO:0000259" key="1">
    <source>
        <dbReference type="PROSITE" id="PS50097"/>
    </source>
</evidence>
<dbReference type="PANTHER" id="PTHR24410:SF23">
    <property type="entry name" value="BTB DOMAIN-CONTAINING PROTEIN-RELATED"/>
    <property type="match status" value="1"/>
</dbReference>
<evidence type="ECO:0000313" key="2">
    <source>
        <dbReference type="Proteomes" id="UP000887578"/>
    </source>
</evidence>
<dbReference type="InterPro" id="IPR011333">
    <property type="entry name" value="SKP1/BTB/POZ_sf"/>
</dbReference>
<dbReference type="SUPFAM" id="SSF54695">
    <property type="entry name" value="POZ domain"/>
    <property type="match status" value="1"/>
</dbReference>
<dbReference type="InterPro" id="IPR000210">
    <property type="entry name" value="BTB/POZ_dom"/>
</dbReference>
<evidence type="ECO:0000313" key="3">
    <source>
        <dbReference type="WBParaSite" id="PDA_v2.g30986.t1"/>
    </source>
</evidence>
<dbReference type="PROSITE" id="PS50097">
    <property type="entry name" value="BTB"/>
    <property type="match status" value="1"/>
</dbReference>
<sequence>MAADKNFFCSNVYENLYLNTDDDADTTFLVHGQEVKAHKCIIAKRSEALKAMINSDLAPADGRHVIADEKIKVEDFKEFLRFLYLDNCDVGYNNLGALLHMSDMYLVPYLKKYCMERVENECRNINGILGYCELAILYEDVCPEMIQICFKKLSQTMFESMVYHLTIGHNRISHNRISAELLERIAKDCPRSAGLNEDRLLMKIFEWGQQECKQQNIAVDPTGMKKVLSPIVKHMKFGDLSIHLLTKIIYPNQLAPADLYIQYLIRHLNRDVPEPLPRPTSRNAVERHEHYRVWW</sequence>
<organism evidence="2 3">
    <name type="scientific">Panagrolaimus davidi</name>
    <dbReference type="NCBI Taxonomy" id="227884"/>
    <lineage>
        <taxon>Eukaryota</taxon>
        <taxon>Metazoa</taxon>
        <taxon>Ecdysozoa</taxon>
        <taxon>Nematoda</taxon>
        <taxon>Chromadorea</taxon>
        <taxon>Rhabditida</taxon>
        <taxon>Tylenchina</taxon>
        <taxon>Panagrolaimomorpha</taxon>
        <taxon>Panagrolaimoidea</taxon>
        <taxon>Panagrolaimidae</taxon>
        <taxon>Panagrolaimus</taxon>
    </lineage>
</organism>
<keyword evidence="2" id="KW-1185">Reference proteome</keyword>
<name>A0A914QHA8_9BILA</name>
<dbReference type="WBParaSite" id="PDA_v2.g30986.t1">
    <property type="protein sequence ID" value="PDA_v2.g30986.t1"/>
    <property type="gene ID" value="PDA_v2.g30986"/>
</dbReference>
<dbReference type="Pfam" id="PF00651">
    <property type="entry name" value="BTB"/>
    <property type="match status" value="1"/>
</dbReference>
<dbReference type="PANTHER" id="PTHR24410">
    <property type="entry name" value="HL07962P-RELATED"/>
    <property type="match status" value="1"/>
</dbReference>
<dbReference type="SMART" id="SM00225">
    <property type="entry name" value="BTB"/>
    <property type="match status" value="1"/>
</dbReference>
<accession>A0A914QHA8</accession>
<dbReference type="CDD" id="cd18186">
    <property type="entry name" value="BTB_POZ_ZBTB_KLHL-like"/>
    <property type="match status" value="1"/>
</dbReference>